<keyword evidence="2" id="KW-0805">Transcription regulation</keyword>
<dbReference type="RefSeq" id="WP_106354731.1">
    <property type="nucleotide sequence ID" value="NZ_PVTP01000002.1"/>
</dbReference>
<dbReference type="AlphaFoldDB" id="A0A2T0W2W0"/>
<dbReference type="InterPro" id="IPR058163">
    <property type="entry name" value="LysR-type_TF_proteobact-type"/>
</dbReference>
<dbReference type="Pfam" id="PF03466">
    <property type="entry name" value="LysR_substrate"/>
    <property type="match status" value="1"/>
</dbReference>
<sequence length="295" mass="32162">MARSLPSLNALRAFEAAGRHESFSRAANELGVSHSAISRHVRGLEDRIGAQLFRDLPRGVALTQAGARYLAALSPAFDRIAEASEVFAQRPAGQVTVDAEPLFAANWLIPRLNDFYQKYPDIELRLEASTMLADIARYEVDVAIRFYHAGPPSDDGLLISNAPLYPFAAPSLVPDPLSPADLLKLPLLRDRYEDTWAKWAAVCGCDLSHVAQSDWRLRSVLSYAAALAGQGVLLTSADVTEGDVNAGRLVQCSDIGFRMGSYHLVAGEGVMRRGPARLFRDWLLDQSALLRSTSG</sequence>
<dbReference type="Gene3D" id="1.10.10.10">
    <property type="entry name" value="Winged helix-like DNA-binding domain superfamily/Winged helix DNA-binding domain"/>
    <property type="match status" value="1"/>
</dbReference>
<evidence type="ECO:0000313" key="6">
    <source>
        <dbReference type="EMBL" id="PRY79498.1"/>
    </source>
</evidence>
<gene>
    <name evidence="6" type="ORF">CLV80_102142</name>
</gene>
<organism evidence="6 7">
    <name type="scientific">Yoonia maritima</name>
    <dbReference type="NCBI Taxonomy" id="1435347"/>
    <lineage>
        <taxon>Bacteria</taxon>
        <taxon>Pseudomonadati</taxon>
        <taxon>Pseudomonadota</taxon>
        <taxon>Alphaproteobacteria</taxon>
        <taxon>Rhodobacterales</taxon>
        <taxon>Paracoccaceae</taxon>
        <taxon>Yoonia</taxon>
    </lineage>
</organism>
<dbReference type="SUPFAM" id="SSF46785">
    <property type="entry name" value="Winged helix' DNA-binding domain"/>
    <property type="match status" value="1"/>
</dbReference>
<dbReference type="SUPFAM" id="SSF53850">
    <property type="entry name" value="Periplasmic binding protein-like II"/>
    <property type="match status" value="1"/>
</dbReference>
<evidence type="ECO:0000256" key="3">
    <source>
        <dbReference type="ARBA" id="ARBA00023125"/>
    </source>
</evidence>
<dbReference type="Proteomes" id="UP000238007">
    <property type="component" value="Unassembled WGS sequence"/>
</dbReference>
<keyword evidence="3" id="KW-0238">DNA-binding</keyword>
<dbReference type="Gene3D" id="3.40.190.10">
    <property type="entry name" value="Periplasmic binding protein-like II"/>
    <property type="match status" value="2"/>
</dbReference>
<evidence type="ECO:0000256" key="2">
    <source>
        <dbReference type="ARBA" id="ARBA00023015"/>
    </source>
</evidence>
<dbReference type="PROSITE" id="PS50931">
    <property type="entry name" value="HTH_LYSR"/>
    <property type="match status" value="1"/>
</dbReference>
<dbReference type="PANTHER" id="PTHR30537">
    <property type="entry name" value="HTH-TYPE TRANSCRIPTIONAL REGULATOR"/>
    <property type="match status" value="1"/>
</dbReference>
<dbReference type="GO" id="GO:0006351">
    <property type="term" value="P:DNA-templated transcription"/>
    <property type="evidence" value="ECO:0007669"/>
    <property type="project" value="TreeGrafter"/>
</dbReference>
<comment type="caution">
    <text evidence="6">The sequence shown here is derived from an EMBL/GenBank/DDBJ whole genome shotgun (WGS) entry which is preliminary data.</text>
</comment>
<reference evidence="6 7" key="1">
    <citation type="submission" date="2018-03" db="EMBL/GenBank/DDBJ databases">
        <title>Genomic Encyclopedia of Archaeal and Bacterial Type Strains, Phase II (KMG-II): from individual species to whole genera.</title>
        <authorList>
            <person name="Goeker M."/>
        </authorList>
    </citation>
    <scope>NUCLEOTIDE SEQUENCE [LARGE SCALE GENOMIC DNA]</scope>
    <source>
        <strain evidence="6 7">DSM 101533</strain>
    </source>
</reference>
<evidence type="ECO:0000256" key="4">
    <source>
        <dbReference type="ARBA" id="ARBA00023163"/>
    </source>
</evidence>
<dbReference type="InterPro" id="IPR036388">
    <property type="entry name" value="WH-like_DNA-bd_sf"/>
</dbReference>
<evidence type="ECO:0000256" key="1">
    <source>
        <dbReference type="ARBA" id="ARBA00009437"/>
    </source>
</evidence>
<evidence type="ECO:0000259" key="5">
    <source>
        <dbReference type="PROSITE" id="PS50931"/>
    </source>
</evidence>
<dbReference type="GO" id="GO:0003700">
    <property type="term" value="F:DNA-binding transcription factor activity"/>
    <property type="evidence" value="ECO:0007669"/>
    <property type="project" value="InterPro"/>
</dbReference>
<dbReference type="InterPro" id="IPR036390">
    <property type="entry name" value="WH_DNA-bd_sf"/>
</dbReference>
<dbReference type="InterPro" id="IPR000847">
    <property type="entry name" value="LysR_HTH_N"/>
</dbReference>
<dbReference type="InterPro" id="IPR005119">
    <property type="entry name" value="LysR_subst-bd"/>
</dbReference>
<evidence type="ECO:0000313" key="7">
    <source>
        <dbReference type="Proteomes" id="UP000238007"/>
    </source>
</evidence>
<feature type="domain" description="HTH lysR-type" evidence="5">
    <location>
        <begin position="6"/>
        <end position="63"/>
    </location>
</feature>
<dbReference type="Pfam" id="PF00126">
    <property type="entry name" value="HTH_1"/>
    <property type="match status" value="1"/>
</dbReference>
<dbReference type="PRINTS" id="PR00039">
    <property type="entry name" value="HTHLYSR"/>
</dbReference>
<proteinExistence type="inferred from homology"/>
<dbReference type="OrthoDB" id="9813056at2"/>
<keyword evidence="7" id="KW-1185">Reference proteome</keyword>
<protein>
    <submittedName>
        <fullName evidence="6">LysR family transcriptional regulator of beta-lactamase</fullName>
    </submittedName>
</protein>
<dbReference type="GO" id="GO:0043565">
    <property type="term" value="F:sequence-specific DNA binding"/>
    <property type="evidence" value="ECO:0007669"/>
    <property type="project" value="TreeGrafter"/>
</dbReference>
<dbReference type="PANTHER" id="PTHR30537:SF26">
    <property type="entry name" value="GLYCINE CLEAVAGE SYSTEM TRANSCRIPTIONAL ACTIVATOR"/>
    <property type="match status" value="1"/>
</dbReference>
<accession>A0A2T0W2W0</accession>
<keyword evidence="4" id="KW-0804">Transcription</keyword>
<dbReference type="EMBL" id="PVTP01000002">
    <property type="protein sequence ID" value="PRY79498.1"/>
    <property type="molecule type" value="Genomic_DNA"/>
</dbReference>
<comment type="similarity">
    <text evidence="1">Belongs to the LysR transcriptional regulatory family.</text>
</comment>
<name>A0A2T0W2W0_9RHOB</name>